<evidence type="ECO:0000256" key="1">
    <source>
        <dbReference type="ARBA" id="ARBA00022737"/>
    </source>
</evidence>
<feature type="domain" description="Teneurin-like YD-shell" evidence="2">
    <location>
        <begin position="7"/>
        <end position="112"/>
    </location>
</feature>
<dbReference type="Proteomes" id="UP000315947">
    <property type="component" value="Chromosome"/>
</dbReference>
<keyword evidence="4" id="KW-1185">Reference proteome</keyword>
<accession>A0ABX5X3D4</accession>
<dbReference type="Pfam" id="PF25023">
    <property type="entry name" value="TEN_YD-shell"/>
    <property type="match status" value="1"/>
</dbReference>
<evidence type="ECO:0000259" key="2">
    <source>
        <dbReference type="Pfam" id="PF25023"/>
    </source>
</evidence>
<protein>
    <recommendedName>
        <fullName evidence="2">Teneurin-like YD-shell domain-containing protein</fullName>
    </recommendedName>
</protein>
<evidence type="ECO:0000313" key="4">
    <source>
        <dbReference type="Proteomes" id="UP000315947"/>
    </source>
</evidence>
<organism evidence="3 4">
    <name type="scientific">Shewanella psychropiezotolerans</name>
    <dbReference type="NCBI Taxonomy" id="2593655"/>
    <lineage>
        <taxon>Bacteria</taxon>
        <taxon>Pseudomonadati</taxon>
        <taxon>Pseudomonadota</taxon>
        <taxon>Gammaproteobacteria</taxon>
        <taxon>Alteromonadales</taxon>
        <taxon>Shewanellaceae</taxon>
        <taxon>Shewanella</taxon>
    </lineage>
</organism>
<sequence length="131" mass="14995">MGSGSYRYDGLGNILSRSISGSTLNYSYNSLNRLNNITGAYRYSYGYDARGNVTHNGRYGLKFNRANQLVEAKGIPYRYDGHNRRVKKNNDYSIYSQVGQLLYRRKANNGHVDHIDSVYLGKQLIADVERR</sequence>
<reference evidence="3 4" key="1">
    <citation type="submission" date="2019-07" db="EMBL/GenBank/DDBJ databases">
        <title>Shewanella sp. YLB-06 whole genomic sequence.</title>
        <authorList>
            <person name="Yu L."/>
        </authorList>
    </citation>
    <scope>NUCLEOTIDE SEQUENCE [LARGE SCALE GENOMIC DNA]</scope>
    <source>
        <strain evidence="3 4">YLB-06</strain>
    </source>
</reference>
<proteinExistence type="predicted"/>
<gene>
    <name evidence="3" type="ORF">FM037_24620</name>
</gene>
<evidence type="ECO:0000313" key="3">
    <source>
        <dbReference type="EMBL" id="QDO85860.1"/>
    </source>
</evidence>
<keyword evidence="1" id="KW-0677">Repeat</keyword>
<dbReference type="RefSeq" id="WP_144048172.1">
    <property type="nucleotide sequence ID" value="NZ_CP041614.1"/>
</dbReference>
<name>A0ABX5X3D4_9GAMM</name>
<dbReference type="EMBL" id="CP041614">
    <property type="protein sequence ID" value="QDO85860.1"/>
    <property type="molecule type" value="Genomic_DNA"/>
</dbReference>
<dbReference type="InterPro" id="IPR056823">
    <property type="entry name" value="TEN-like_YD-shell"/>
</dbReference>
<dbReference type="Gene3D" id="2.180.10.10">
    <property type="entry name" value="RHS repeat-associated core"/>
    <property type="match status" value="1"/>
</dbReference>